<proteinExistence type="predicted"/>
<accession>A0ABZ3IFT5</accession>
<evidence type="ECO:0000313" key="1">
    <source>
        <dbReference type="EMBL" id="XFO64362.1"/>
    </source>
</evidence>
<organism evidence="1 2">
    <name type="scientific">Sporomusa silvacetica DSM 10669</name>
    <dbReference type="NCBI Taxonomy" id="1123289"/>
    <lineage>
        <taxon>Bacteria</taxon>
        <taxon>Bacillati</taxon>
        <taxon>Bacillota</taxon>
        <taxon>Negativicutes</taxon>
        <taxon>Selenomonadales</taxon>
        <taxon>Sporomusaceae</taxon>
        <taxon>Sporomusa</taxon>
    </lineage>
</organism>
<dbReference type="Proteomes" id="UP000216752">
    <property type="component" value="Chromosome"/>
</dbReference>
<protein>
    <submittedName>
        <fullName evidence="1">Uncharacterized protein</fullName>
    </submittedName>
</protein>
<reference evidence="1" key="1">
    <citation type="submission" date="2024-05" db="EMBL/GenBank/DDBJ databases">
        <title>Isolation and characterization of Sporomusa carbonis sp. nov., a carboxydotrophic hydrogenogen in the genus of Sporomusa isolated from a charcoal burning pile.</title>
        <authorList>
            <person name="Boeer T."/>
            <person name="Rosenbaum F."/>
            <person name="Eysell L."/>
            <person name="Mueller V."/>
            <person name="Daniel R."/>
            <person name="Poehlein A."/>
        </authorList>
    </citation>
    <scope>NUCLEOTIDE SEQUENCE [LARGE SCALE GENOMIC DNA]</scope>
    <source>
        <strain evidence="1">DSM 10669</strain>
    </source>
</reference>
<dbReference type="RefSeq" id="WP_094607400.1">
    <property type="nucleotide sequence ID" value="NZ_CP155573.1"/>
</dbReference>
<name>A0ABZ3IFT5_9FIRM</name>
<evidence type="ECO:0000313" key="2">
    <source>
        <dbReference type="Proteomes" id="UP000216752"/>
    </source>
</evidence>
<gene>
    <name evidence="1" type="ORF">SPSIL_004640</name>
</gene>
<dbReference type="EMBL" id="CP155573">
    <property type="protein sequence ID" value="XFO64362.1"/>
    <property type="molecule type" value="Genomic_DNA"/>
</dbReference>
<keyword evidence="2" id="KW-1185">Reference proteome</keyword>
<sequence>MSFSKESAFMAFVSTNKACGNCKKCAKTSCHIGLAKDTLMYMSETGTKFNDEIPEDILDLIRSLPVVNGRVEHFKALAAYDAVSKICDGCRLQDHDEFCSINITLTALGTLVYGPTFKTEKDKQLGV</sequence>